<dbReference type="Proteomes" id="UP000536179">
    <property type="component" value="Unassembled WGS sequence"/>
</dbReference>
<evidence type="ECO:0000313" key="2">
    <source>
        <dbReference type="Proteomes" id="UP000536179"/>
    </source>
</evidence>
<dbReference type="AlphaFoldDB" id="A0A7W5DY03"/>
<accession>A0A7W5DY03</accession>
<name>A0A7W5DY03_9BACT</name>
<dbReference type="EMBL" id="JACHXU010000007">
    <property type="protein sequence ID" value="MBB3206611.1"/>
    <property type="molecule type" value="Genomic_DNA"/>
</dbReference>
<protein>
    <submittedName>
        <fullName evidence="1">Uncharacterized protein</fullName>
    </submittedName>
</protein>
<sequence>MIVEPGWGSRVVGIGVLGFALRPQAVMLDRVAVVEQLTRSIS</sequence>
<organism evidence="1 2">
    <name type="scientific">Aporhodopirellula rubra</name>
    <dbReference type="NCBI Taxonomy" id="980271"/>
    <lineage>
        <taxon>Bacteria</taxon>
        <taxon>Pseudomonadati</taxon>
        <taxon>Planctomycetota</taxon>
        <taxon>Planctomycetia</taxon>
        <taxon>Pirellulales</taxon>
        <taxon>Pirellulaceae</taxon>
        <taxon>Aporhodopirellula</taxon>
    </lineage>
</organism>
<comment type="caution">
    <text evidence="1">The sequence shown here is derived from an EMBL/GenBank/DDBJ whole genome shotgun (WGS) entry which is preliminary data.</text>
</comment>
<proteinExistence type="predicted"/>
<gene>
    <name evidence="1" type="ORF">FHS27_002423</name>
</gene>
<keyword evidence="2" id="KW-1185">Reference proteome</keyword>
<reference evidence="1 2" key="1">
    <citation type="submission" date="2020-08" db="EMBL/GenBank/DDBJ databases">
        <title>Genomic Encyclopedia of Type Strains, Phase III (KMG-III): the genomes of soil and plant-associated and newly described type strains.</title>
        <authorList>
            <person name="Whitman W."/>
        </authorList>
    </citation>
    <scope>NUCLEOTIDE SEQUENCE [LARGE SCALE GENOMIC DNA]</scope>
    <source>
        <strain evidence="1 2">CECT 8075</strain>
    </source>
</reference>
<evidence type="ECO:0000313" key="1">
    <source>
        <dbReference type="EMBL" id="MBB3206611.1"/>
    </source>
</evidence>